<evidence type="ECO:0000313" key="12">
    <source>
        <dbReference type="Proteomes" id="UP000229600"/>
    </source>
</evidence>
<dbReference type="GO" id="GO:0000049">
    <property type="term" value="F:tRNA binding"/>
    <property type="evidence" value="ECO:0007669"/>
    <property type="project" value="UniProtKB-KW"/>
</dbReference>
<evidence type="ECO:0000256" key="8">
    <source>
        <dbReference type="ARBA" id="ARBA00035241"/>
    </source>
</evidence>
<dbReference type="PANTHER" id="PTHR36427">
    <property type="entry name" value="54S RIBOSOMAL PROTEIN L1, MITOCHONDRIAL"/>
    <property type="match status" value="1"/>
</dbReference>
<dbReference type="GO" id="GO:0003735">
    <property type="term" value="F:structural constituent of ribosome"/>
    <property type="evidence" value="ECO:0007669"/>
    <property type="project" value="InterPro"/>
</dbReference>
<evidence type="ECO:0000256" key="3">
    <source>
        <dbReference type="ARBA" id="ARBA00022730"/>
    </source>
</evidence>
<dbReference type="Gene3D" id="3.40.50.790">
    <property type="match status" value="1"/>
</dbReference>
<dbReference type="FunFam" id="3.40.50.790:FF:000001">
    <property type="entry name" value="50S ribosomal protein L1"/>
    <property type="match status" value="1"/>
</dbReference>
<dbReference type="GO" id="GO:0006417">
    <property type="term" value="P:regulation of translation"/>
    <property type="evidence" value="ECO:0007669"/>
    <property type="project" value="UniProtKB-KW"/>
</dbReference>
<dbReference type="Gene3D" id="3.30.190.20">
    <property type="match status" value="1"/>
</dbReference>
<evidence type="ECO:0000256" key="10">
    <source>
        <dbReference type="RuleBase" id="RU000659"/>
    </source>
</evidence>
<comment type="function">
    <text evidence="9">Protein L1 is also a translational repressor protein, it controls the translation of the L11 operon by binding to its mRNA.</text>
</comment>
<keyword evidence="6 9" id="KW-0689">Ribosomal protein</keyword>
<comment type="subunit">
    <text evidence="9">Part of the 50S ribosomal subunit.</text>
</comment>
<protein>
    <recommendedName>
        <fullName evidence="8 9">Large ribosomal subunit protein uL1</fullName>
    </recommendedName>
</protein>
<gene>
    <name evidence="9" type="primary">rplA</name>
    <name evidence="11" type="ORF">COV59_01055</name>
</gene>
<comment type="caution">
    <text evidence="11">The sequence shown here is derived from an EMBL/GenBank/DDBJ whole genome shotgun (WGS) entry which is preliminary data.</text>
</comment>
<sequence length="225" mass="24334">MSKRMNELSAQVDKTKVYSIAEAIELVKKTSTVKFDASVEVHARLGIDPKQSDQQIRSTVVLPHGTGKTKKIAAFVGPNDEQAAKDAGADFVYGEQEIKTIKDTSKVDFEVAIATPEMMPKIAVIARLLGPRGLMPNPKTGTVGPDVKKMITELKGGKIAFKNDATSNVHLIIGKVSFENGKLEENFAAFLDALKKAKPTSKGTYIKSLFLTSSMGPSVKLDINQ</sequence>
<keyword evidence="7 9" id="KW-0687">Ribonucleoprotein</keyword>
<reference evidence="11 12" key="1">
    <citation type="submission" date="2017-09" db="EMBL/GenBank/DDBJ databases">
        <title>Depth-based differentiation of microbial function through sediment-hosted aquifers and enrichment of novel symbionts in the deep terrestrial subsurface.</title>
        <authorList>
            <person name="Probst A.J."/>
            <person name="Ladd B."/>
            <person name="Jarett J.K."/>
            <person name="Geller-Mcgrath D.E."/>
            <person name="Sieber C.M."/>
            <person name="Emerson J.B."/>
            <person name="Anantharaman K."/>
            <person name="Thomas B.C."/>
            <person name="Malmstrom R."/>
            <person name="Stieglmeier M."/>
            <person name="Klingl A."/>
            <person name="Woyke T."/>
            <person name="Ryan C.M."/>
            <person name="Banfield J.F."/>
        </authorList>
    </citation>
    <scope>NUCLEOTIDE SEQUENCE [LARGE SCALE GENOMIC DNA]</scope>
    <source>
        <strain evidence="11">CG11_big_fil_rev_8_21_14_0_20_39_34</strain>
    </source>
</reference>
<name>A0A2H0N6A9_9BACT</name>
<keyword evidence="5 9" id="KW-0694">RNA-binding</keyword>
<evidence type="ECO:0000256" key="4">
    <source>
        <dbReference type="ARBA" id="ARBA00022845"/>
    </source>
</evidence>
<comment type="function">
    <text evidence="9">Binds directly to 23S rRNA. The L1 stalk is quite mobile in the ribosome, and is involved in E site tRNA release.</text>
</comment>
<keyword evidence="2 9" id="KW-0678">Repressor</keyword>
<dbReference type="InterPro" id="IPR028364">
    <property type="entry name" value="Ribosomal_uL1/biogenesis"/>
</dbReference>
<dbReference type="HAMAP" id="MF_01318_B">
    <property type="entry name" value="Ribosomal_uL1_B"/>
    <property type="match status" value="1"/>
</dbReference>
<comment type="similarity">
    <text evidence="1 9 10">Belongs to the universal ribosomal protein uL1 family.</text>
</comment>
<proteinExistence type="inferred from homology"/>
<evidence type="ECO:0000313" key="11">
    <source>
        <dbReference type="EMBL" id="PIR04418.1"/>
    </source>
</evidence>
<dbReference type="InterPro" id="IPR023673">
    <property type="entry name" value="Ribosomal_uL1_CS"/>
</dbReference>
<dbReference type="NCBIfam" id="TIGR01169">
    <property type="entry name" value="rplA_bact"/>
    <property type="match status" value="1"/>
</dbReference>
<keyword evidence="9" id="KW-0820">tRNA-binding</keyword>
<evidence type="ECO:0000256" key="5">
    <source>
        <dbReference type="ARBA" id="ARBA00022884"/>
    </source>
</evidence>
<dbReference type="GO" id="GO:0015934">
    <property type="term" value="C:large ribosomal subunit"/>
    <property type="evidence" value="ECO:0007669"/>
    <property type="project" value="InterPro"/>
</dbReference>
<dbReference type="EMBL" id="PCWN01000003">
    <property type="protein sequence ID" value="PIR04418.1"/>
    <property type="molecule type" value="Genomic_DNA"/>
</dbReference>
<dbReference type="InterPro" id="IPR002143">
    <property type="entry name" value="Ribosomal_uL1"/>
</dbReference>
<evidence type="ECO:0000256" key="1">
    <source>
        <dbReference type="ARBA" id="ARBA00010531"/>
    </source>
</evidence>
<dbReference type="InterPro" id="IPR005878">
    <property type="entry name" value="Ribosom_uL1_bac-type"/>
</dbReference>
<dbReference type="Proteomes" id="UP000229600">
    <property type="component" value="Unassembled WGS sequence"/>
</dbReference>
<dbReference type="InterPro" id="IPR016095">
    <property type="entry name" value="Ribosomal_uL1_3-a/b-sand"/>
</dbReference>
<dbReference type="SUPFAM" id="SSF56808">
    <property type="entry name" value="Ribosomal protein L1"/>
    <property type="match status" value="1"/>
</dbReference>
<organism evidence="11 12">
    <name type="scientific">Candidatus Magasanikbacteria bacterium CG11_big_fil_rev_8_21_14_0_20_39_34</name>
    <dbReference type="NCBI Taxonomy" id="1974653"/>
    <lineage>
        <taxon>Bacteria</taxon>
        <taxon>Candidatus Magasanikiibacteriota</taxon>
    </lineage>
</organism>
<dbReference type="PANTHER" id="PTHR36427:SF3">
    <property type="entry name" value="LARGE RIBOSOMAL SUBUNIT PROTEIN UL1M"/>
    <property type="match status" value="1"/>
</dbReference>
<dbReference type="GO" id="GO:0019843">
    <property type="term" value="F:rRNA binding"/>
    <property type="evidence" value="ECO:0007669"/>
    <property type="project" value="UniProtKB-UniRule"/>
</dbReference>
<keyword evidence="4 9" id="KW-0810">Translation regulation</keyword>
<dbReference type="AlphaFoldDB" id="A0A2H0N6A9"/>
<dbReference type="InterPro" id="IPR023674">
    <property type="entry name" value="Ribosomal_uL1-like"/>
</dbReference>
<keyword evidence="3 9" id="KW-0699">rRNA-binding</keyword>
<evidence type="ECO:0000256" key="2">
    <source>
        <dbReference type="ARBA" id="ARBA00022491"/>
    </source>
</evidence>
<dbReference type="PIRSF" id="PIRSF002155">
    <property type="entry name" value="Ribosomal_L1"/>
    <property type="match status" value="1"/>
</dbReference>
<dbReference type="Pfam" id="PF00687">
    <property type="entry name" value="Ribosomal_L1"/>
    <property type="match status" value="1"/>
</dbReference>
<evidence type="ECO:0000256" key="6">
    <source>
        <dbReference type="ARBA" id="ARBA00022980"/>
    </source>
</evidence>
<accession>A0A2H0N6A9</accession>
<evidence type="ECO:0000256" key="9">
    <source>
        <dbReference type="HAMAP-Rule" id="MF_01318"/>
    </source>
</evidence>
<dbReference type="PROSITE" id="PS01199">
    <property type="entry name" value="RIBOSOMAL_L1"/>
    <property type="match status" value="1"/>
</dbReference>
<dbReference type="GO" id="GO:0006412">
    <property type="term" value="P:translation"/>
    <property type="evidence" value="ECO:0007669"/>
    <property type="project" value="UniProtKB-UniRule"/>
</dbReference>
<dbReference type="CDD" id="cd00403">
    <property type="entry name" value="Ribosomal_L1"/>
    <property type="match status" value="1"/>
</dbReference>
<evidence type="ECO:0000256" key="7">
    <source>
        <dbReference type="ARBA" id="ARBA00023274"/>
    </source>
</evidence>